<organism evidence="9 10">
    <name type="scientific">Oryctes borbonicus</name>
    <dbReference type="NCBI Taxonomy" id="1629725"/>
    <lineage>
        <taxon>Eukaryota</taxon>
        <taxon>Metazoa</taxon>
        <taxon>Ecdysozoa</taxon>
        <taxon>Arthropoda</taxon>
        <taxon>Hexapoda</taxon>
        <taxon>Insecta</taxon>
        <taxon>Pterygota</taxon>
        <taxon>Neoptera</taxon>
        <taxon>Endopterygota</taxon>
        <taxon>Coleoptera</taxon>
        <taxon>Polyphaga</taxon>
        <taxon>Scarabaeiformia</taxon>
        <taxon>Scarabaeidae</taxon>
        <taxon>Dynastinae</taxon>
        <taxon>Oryctes</taxon>
    </lineage>
</organism>
<feature type="binding site" evidence="8">
    <location>
        <position position="10"/>
    </location>
    <ligand>
        <name>Mg(2+)</name>
        <dbReference type="ChEBI" id="CHEBI:18420"/>
    </ligand>
</feature>
<dbReference type="InterPro" id="IPR036412">
    <property type="entry name" value="HAD-like_sf"/>
</dbReference>
<comment type="similarity">
    <text evidence="2">Belongs to the HAD-like hydrolase superfamily. PHOSPHO family.</text>
</comment>
<dbReference type="InterPro" id="IPR023214">
    <property type="entry name" value="HAD_sf"/>
</dbReference>
<keyword evidence="5 8" id="KW-0460">Magnesium</keyword>
<keyword evidence="10" id="KW-1185">Reference proteome</keyword>
<feature type="non-terminal residue" evidence="9">
    <location>
        <position position="180"/>
    </location>
</feature>
<accession>A0A0T6ATD4</accession>
<evidence type="ECO:0000256" key="3">
    <source>
        <dbReference type="ARBA" id="ARBA00022723"/>
    </source>
</evidence>
<dbReference type="GO" id="GO:0046872">
    <property type="term" value="F:metal ion binding"/>
    <property type="evidence" value="ECO:0007669"/>
    <property type="project" value="UniProtKB-KW"/>
</dbReference>
<dbReference type="InterPro" id="IPR006384">
    <property type="entry name" value="HAD_hydro_PyrdxlP_Pase-like"/>
</dbReference>
<keyword evidence="4" id="KW-0378">Hydrolase</keyword>
<protein>
    <recommendedName>
        <fullName evidence="11">Hydrolase</fullName>
    </recommendedName>
</protein>
<feature type="binding site" evidence="7">
    <location>
        <position position="19"/>
    </location>
    <ligand>
        <name>substrate</name>
    </ligand>
</feature>
<dbReference type="PANTHER" id="PTHR20889">
    <property type="entry name" value="PHOSPHATASE, ORPHAN 1, 2"/>
    <property type="match status" value="1"/>
</dbReference>
<evidence type="ECO:0000256" key="5">
    <source>
        <dbReference type="ARBA" id="ARBA00022842"/>
    </source>
</evidence>
<dbReference type="SUPFAM" id="SSF56784">
    <property type="entry name" value="HAD-like"/>
    <property type="match status" value="1"/>
</dbReference>
<evidence type="ECO:0000256" key="8">
    <source>
        <dbReference type="PIRSR" id="PIRSR031051-3"/>
    </source>
</evidence>
<dbReference type="PIRSF" id="PIRSF031051">
    <property type="entry name" value="PyrdxlP_Pase_PHOSPHO2"/>
    <property type="match status" value="1"/>
</dbReference>
<feature type="binding site" evidence="7">
    <location>
        <position position="98"/>
    </location>
    <ligand>
        <name>substrate</name>
    </ligand>
</feature>
<feature type="binding site" evidence="8">
    <location>
        <position position="178"/>
    </location>
    <ligand>
        <name>Mg(2+)</name>
        <dbReference type="ChEBI" id="CHEBI:18420"/>
    </ligand>
</feature>
<comment type="caution">
    <text evidence="9">The sequence shown here is derived from an EMBL/GenBank/DDBJ whole genome shotgun (WGS) entry which is preliminary data.</text>
</comment>
<evidence type="ECO:0000256" key="6">
    <source>
        <dbReference type="PIRSR" id="PIRSR031051-1"/>
    </source>
</evidence>
<name>A0A0T6ATD4_9SCAR</name>
<dbReference type="PANTHER" id="PTHR20889:SF12">
    <property type="entry name" value="LP01149P"/>
    <property type="match status" value="1"/>
</dbReference>
<dbReference type="Gene3D" id="3.40.50.1000">
    <property type="entry name" value="HAD superfamily/HAD-like"/>
    <property type="match status" value="1"/>
</dbReference>
<evidence type="ECO:0008006" key="11">
    <source>
        <dbReference type="Google" id="ProtNLM"/>
    </source>
</evidence>
<dbReference type="Pfam" id="PF06888">
    <property type="entry name" value="Put_Phosphatase"/>
    <property type="match status" value="1"/>
</dbReference>
<proteinExistence type="inferred from homology"/>
<dbReference type="Proteomes" id="UP000051574">
    <property type="component" value="Unassembled WGS sequence"/>
</dbReference>
<comment type="cofactor">
    <cofactor evidence="1 8">
        <name>Mg(2+)</name>
        <dbReference type="ChEBI" id="CHEBI:18420"/>
    </cofactor>
</comment>
<evidence type="ECO:0000256" key="4">
    <source>
        <dbReference type="ARBA" id="ARBA00022801"/>
    </source>
</evidence>
<reference evidence="9 10" key="1">
    <citation type="submission" date="2015-09" db="EMBL/GenBank/DDBJ databases">
        <title>Draft genome of the scarab beetle Oryctes borbonicus.</title>
        <authorList>
            <person name="Meyer J.M."/>
            <person name="Markov G.V."/>
            <person name="Baskaran P."/>
            <person name="Herrmann M."/>
            <person name="Sommer R.J."/>
            <person name="Roedelsperger C."/>
        </authorList>
    </citation>
    <scope>NUCLEOTIDE SEQUENCE [LARGE SCALE GENOMIC DNA]</scope>
    <source>
        <strain evidence="9">OB123</strain>
        <tissue evidence="9">Whole animal</tissue>
    </source>
</reference>
<dbReference type="AlphaFoldDB" id="A0A0T6ATD4"/>
<feature type="active site" description="Nucleophile" evidence="6">
    <location>
        <position position="8"/>
    </location>
</feature>
<evidence type="ECO:0000313" key="10">
    <source>
        <dbReference type="Proteomes" id="UP000051574"/>
    </source>
</evidence>
<evidence type="ECO:0000256" key="2">
    <source>
        <dbReference type="ARBA" id="ARBA00008541"/>
    </source>
</evidence>
<evidence type="ECO:0000256" key="1">
    <source>
        <dbReference type="ARBA" id="ARBA00001946"/>
    </source>
</evidence>
<evidence type="ECO:0000256" key="7">
    <source>
        <dbReference type="PIRSR" id="PIRSR031051-2"/>
    </source>
</evidence>
<dbReference type="EMBL" id="LJIG01022872">
    <property type="protein sequence ID" value="KRT78294.1"/>
    <property type="molecule type" value="Genomic_DNA"/>
</dbReference>
<dbReference type="InterPro" id="IPR016965">
    <property type="entry name" value="Pase_PHOSPHO-typ"/>
</dbReference>
<keyword evidence="3 8" id="KW-0479">Metal-binding</keyword>
<sequence>MKKLAVFDFDHTIIDNNSDTIVRDLIPPEKIPSSLKLLYRKDGWTSYMQGVFELLFEHGLGRNEITAAIEKIEPVRGMCELINSLKQELNYDIIIVSDSNTYFIDTWLKKFNLSSTIEKVFTNPANFVDGMLKIEMYHLQCECRLSTKNLCKGKILVDFINAQKKEEIHYEKIVYVGDGA</sequence>
<gene>
    <name evidence="9" type="ORF">AMK59_7112</name>
</gene>
<dbReference type="GO" id="GO:0016791">
    <property type="term" value="F:phosphatase activity"/>
    <property type="evidence" value="ECO:0007669"/>
    <property type="project" value="InterPro"/>
</dbReference>
<evidence type="ECO:0000313" key="9">
    <source>
        <dbReference type="EMBL" id="KRT78294.1"/>
    </source>
</evidence>
<feature type="binding site" evidence="8">
    <location>
        <position position="8"/>
    </location>
    <ligand>
        <name>Mg(2+)</name>
        <dbReference type="ChEBI" id="CHEBI:18420"/>
    </ligand>
</feature>
<dbReference type="NCBIfam" id="TIGR01488">
    <property type="entry name" value="HAD-SF-IB"/>
    <property type="match status" value="1"/>
</dbReference>
<dbReference type="OrthoDB" id="10267182at2759"/>
<dbReference type="NCBIfam" id="TIGR01489">
    <property type="entry name" value="DKMTPPase-SF"/>
    <property type="match status" value="1"/>
</dbReference>
<feature type="active site" description="Proton donor" evidence="6">
    <location>
        <position position="10"/>
    </location>
</feature>